<evidence type="ECO:0000259" key="3">
    <source>
        <dbReference type="Pfam" id="PF24808"/>
    </source>
</evidence>
<evidence type="ECO:0000313" key="5">
    <source>
        <dbReference type="Proteomes" id="UP000707071"/>
    </source>
</evidence>
<comment type="caution">
    <text evidence="4">The sequence shown here is derived from an EMBL/GenBank/DDBJ whole genome shotgun (WGS) entry which is preliminary data.</text>
</comment>
<proteinExistence type="predicted"/>
<keyword evidence="5" id="KW-1185">Reference proteome</keyword>
<reference evidence="4 5" key="1">
    <citation type="journal article" date="2020" name="bioRxiv">
        <title>Whole genome comparisons of ergot fungi reveals the divergence and evolution of species within the genus Claviceps are the result of varying mechanisms driving genome evolution and host range expansion.</title>
        <authorList>
            <person name="Wyka S.A."/>
            <person name="Mondo S.J."/>
            <person name="Liu M."/>
            <person name="Dettman J."/>
            <person name="Nalam V."/>
            <person name="Broders K.D."/>
        </authorList>
    </citation>
    <scope>NUCLEOTIDE SEQUENCE [LARGE SCALE GENOMIC DNA]</scope>
    <source>
        <strain evidence="4 5">Clav52</strain>
    </source>
</reference>
<dbReference type="EMBL" id="SRRH01000169">
    <property type="protein sequence ID" value="KAG6296501.1"/>
    <property type="molecule type" value="Genomic_DNA"/>
</dbReference>
<name>A0A9P7QH03_9HYPO</name>
<feature type="region of interest" description="Disordered" evidence="1">
    <location>
        <begin position="127"/>
        <end position="163"/>
    </location>
</feature>
<feature type="chain" id="PRO_5040112255" description="DUF7707 domain-containing protein" evidence="2">
    <location>
        <begin position="23"/>
        <end position="192"/>
    </location>
</feature>
<feature type="compositionally biased region" description="Low complexity" evidence="1">
    <location>
        <begin position="131"/>
        <end position="142"/>
    </location>
</feature>
<evidence type="ECO:0000256" key="2">
    <source>
        <dbReference type="SAM" id="SignalP"/>
    </source>
</evidence>
<feature type="domain" description="DUF7707" evidence="3">
    <location>
        <begin position="25"/>
        <end position="126"/>
    </location>
</feature>
<feature type="compositionally biased region" description="Gly residues" evidence="1">
    <location>
        <begin position="152"/>
        <end position="162"/>
    </location>
</feature>
<organism evidence="4 5">
    <name type="scientific">Claviceps aff. purpurea</name>
    <dbReference type="NCBI Taxonomy" id="1967640"/>
    <lineage>
        <taxon>Eukaryota</taxon>
        <taxon>Fungi</taxon>
        <taxon>Dikarya</taxon>
        <taxon>Ascomycota</taxon>
        <taxon>Pezizomycotina</taxon>
        <taxon>Sordariomycetes</taxon>
        <taxon>Hypocreomycetidae</taxon>
        <taxon>Hypocreales</taxon>
        <taxon>Clavicipitaceae</taxon>
        <taxon>Claviceps</taxon>
    </lineage>
</organism>
<accession>A0A9P7QH03</accession>
<dbReference type="Pfam" id="PF24808">
    <property type="entry name" value="DUF7707"/>
    <property type="match status" value="1"/>
</dbReference>
<keyword evidence="2" id="KW-0732">Signal</keyword>
<evidence type="ECO:0000256" key="1">
    <source>
        <dbReference type="SAM" id="MobiDB-lite"/>
    </source>
</evidence>
<feature type="signal peptide" evidence="2">
    <location>
        <begin position="1"/>
        <end position="22"/>
    </location>
</feature>
<gene>
    <name evidence="4" type="ORF">E4U09_001733</name>
</gene>
<dbReference type="PANTHER" id="PTHR38118">
    <property type="entry name" value="ANCHORED CELL WALL PROTEIN 11-RELATED"/>
    <property type="match status" value="1"/>
</dbReference>
<dbReference type="InterPro" id="IPR056124">
    <property type="entry name" value="DUF7707"/>
</dbReference>
<dbReference type="PANTHER" id="PTHR38118:SF2">
    <property type="entry name" value="CDP-ALCOHOL PHOSPHATIDYLTRANSFERASE PROTEIN"/>
    <property type="match status" value="1"/>
</dbReference>
<sequence>MPSLRSVVWAAAAASFSAVSNADYVIEPSSVPLSTRKSWCTQEKSTCPLICQQVEPRTTLVNTCDPKTLSFGCICGNNMQPNVSEYSLSLPYFVCQEWALQCQAKCDTNGCKSDCVEKHPCGAQNPQKLNTSATAQSTSTATDGPNTIYTDGPGGSSGGGSGKKAVAATLEAGRMYGLAVILTGLFAGFALL</sequence>
<evidence type="ECO:0000313" key="4">
    <source>
        <dbReference type="EMBL" id="KAG6296501.1"/>
    </source>
</evidence>
<dbReference type="AlphaFoldDB" id="A0A9P7QH03"/>
<protein>
    <recommendedName>
        <fullName evidence="3">DUF7707 domain-containing protein</fullName>
    </recommendedName>
</protein>
<dbReference type="Proteomes" id="UP000707071">
    <property type="component" value="Unassembled WGS sequence"/>
</dbReference>